<dbReference type="CDD" id="cd02440">
    <property type="entry name" value="AdoMet_MTases"/>
    <property type="match status" value="1"/>
</dbReference>
<comment type="caution">
    <text evidence="2">The sequence shown here is derived from an EMBL/GenBank/DDBJ whole genome shotgun (WGS) entry which is preliminary data.</text>
</comment>
<dbReference type="InterPro" id="IPR053173">
    <property type="entry name" value="SAM-binding_MTase"/>
</dbReference>
<name>A0A0R3KY72_9BRAD</name>
<dbReference type="Gene3D" id="3.40.50.150">
    <property type="entry name" value="Vaccinia Virus protein VP39"/>
    <property type="match status" value="1"/>
</dbReference>
<organism evidence="2 3">
    <name type="scientific">Bradyrhizobium jicamae</name>
    <dbReference type="NCBI Taxonomy" id="280332"/>
    <lineage>
        <taxon>Bacteria</taxon>
        <taxon>Pseudomonadati</taxon>
        <taxon>Pseudomonadota</taxon>
        <taxon>Alphaproteobacteria</taxon>
        <taxon>Hyphomicrobiales</taxon>
        <taxon>Nitrobacteraceae</taxon>
        <taxon>Bradyrhizobium</taxon>
    </lineage>
</organism>
<accession>A0A0R3KY72</accession>
<gene>
    <name evidence="2" type="ORF">CQ12_29555</name>
</gene>
<dbReference type="PANTHER" id="PTHR45128:SF1">
    <property type="entry name" value="S-ADENOSYLMETHIONINE-DEPENDENT METHYLTRANSFERASE RV2258C"/>
    <property type="match status" value="1"/>
</dbReference>
<dbReference type="InterPro" id="IPR013217">
    <property type="entry name" value="Methyltransf_12"/>
</dbReference>
<dbReference type="SUPFAM" id="SSF53335">
    <property type="entry name" value="S-adenosyl-L-methionine-dependent methyltransferases"/>
    <property type="match status" value="1"/>
</dbReference>
<dbReference type="STRING" id="280332.CQ12_29555"/>
<evidence type="ECO:0000313" key="3">
    <source>
        <dbReference type="Proteomes" id="UP000050863"/>
    </source>
</evidence>
<dbReference type="Proteomes" id="UP000050863">
    <property type="component" value="Unassembled WGS sequence"/>
</dbReference>
<protein>
    <recommendedName>
        <fullName evidence="1">Methyltransferase type 12 domain-containing protein</fullName>
    </recommendedName>
</protein>
<feature type="domain" description="Methyltransferase type 12" evidence="1">
    <location>
        <begin position="66"/>
        <end position="157"/>
    </location>
</feature>
<dbReference type="AlphaFoldDB" id="A0A0R3KY72"/>
<dbReference type="Pfam" id="PF08242">
    <property type="entry name" value="Methyltransf_12"/>
    <property type="match status" value="1"/>
</dbReference>
<sequence>MKDTVTEDTITEAVRQQYETYSYPPPIEDGEKFLKKWGPLTCDPRFAGIQLWPEGRPRQELRILCAGCGSSQAALIALNNPDCTVLGIDLSETSLAHSNRLRDRHGLANLELRQMSLLDVGELDRSFDLIICTGVLHHLPDPDAGLKALADVLDPSGSMAIMLYGKAGRAGVYLVQDILRRLGAGRNAEGVRIARELLKVVPSKHYLISPTGKLPHDLAHDAGIVDMLLHPQDRAYAVPEIMEFVEAAGLVFFGWKDNALYCADRYLGGEMLERVLALPAAEQWSVIDNLTALNDRHDFFVRKPHSARFLTRFDTDDFLSYVPHIRAGVRLAGDVNSLVLARPAPQGEVAIPISRAEALMLEQVDGKKRISEILSHAIFTGSEPEQRTSFARTVCERMWRSGHVLFSRSGP</sequence>
<keyword evidence="3" id="KW-1185">Reference proteome</keyword>
<evidence type="ECO:0000259" key="1">
    <source>
        <dbReference type="Pfam" id="PF08242"/>
    </source>
</evidence>
<dbReference type="PANTHER" id="PTHR45128">
    <property type="entry name" value="METHYLTRANSFERASE TYPE 11"/>
    <property type="match status" value="1"/>
</dbReference>
<dbReference type="InterPro" id="IPR029063">
    <property type="entry name" value="SAM-dependent_MTases_sf"/>
</dbReference>
<proteinExistence type="predicted"/>
<dbReference type="EMBL" id="LLXZ01000171">
    <property type="protein sequence ID" value="KRR00433.1"/>
    <property type="molecule type" value="Genomic_DNA"/>
</dbReference>
<dbReference type="RefSeq" id="WP_057838704.1">
    <property type="nucleotide sequence ID" value="NZ_LLXZ01000171.1"/>
</dbReference>
<reference evidence="2 3" key="1">
    <citation type="submission" date="2014-03" db="EMBL/GenBank/DDBJ databases">
        <title>Bradyrhizobium valentinum sp. nov., isolated from effective nodules of Lupinus mariae-josephae, a lupine endemic of basic-lime soils in Eastern Spain.</title>
        <authorList>
            <person name="Duran D."/>
            <person name="Rey L."/>
            <person name="Navarro A."/>
            <person name="Busquets A."/>
            <person name="Imperial J."/>
            <person name="Ruiz-Argueso T."/>
        </authorList>
    </citation>
    <scope>NUCLEOTIDE SEQUENCE [LARGE SCALE GENOMIC DNA]</scope>
    <source>
        <strain evidence="2 3">PAC68</strain>
    </source>
</reference>
<evidence type="ECO:0000313" key="2">
    <source>
        <dbReference type="EMBL" id="KRR00433.1"/>
    </source>
</evidence>
<dbReference type="OrthoDB" id="9765084at2"/>